<evidence type="ECO:0000313" key="9">
    <source>
        <dbReference type="Proteomes" id="UP001589613"/>
    </source>
</evidence>
<gene>
    <name evidence="8" type="ORF">ACFFN0_10670</name>
</gene>
<feature type="transmembrane region" description="Helical" evidence="6">
    <location>
        <begin position="103"/>
        <end position="124"/>
    </location>
</feature>
<keyword evidence="5 6" id="KW-0472">Membrane</keyword>
<evidence type="ECO:0000256" key="6">
    <source>
        <dbReference type="SAM" id="Phobius"/>
    </source>
</evidence>
<feature type="domain" description="EamA" evidence="7">
    <location>
        <begin position="16"/>
        <end position="149"/>
    </location>
</feature>
<feature type="transmembrane region" description="Helical" evidence="6">
    <location>
        <begin position="18"/>
        <end position="38"/>
    </location>
</feature>
<dbReference type="Pfam" id="PF00892">
    <property type="entry name" value="EamA"/>
    <property type="match status" value="2"/>
</dbReference>
<evidence type="ECO:0000256" key="1">
    <source>
        <dbReference type="ARBA" id="ARBA00004141"/>
    </source>
</evidence>
<dbReference type="InterPro" id="IPR000620">
    <property type="entry name" value="EamA_dom"/>
</dbReference>
<evidence type="ECO:0000256" key="2">
    <source>
        <dbReference type="ARBA" id="ARBA00007362"/>
    </source>
</evidence>
<evidence type="ECO:0000256" key="3">
    <source>
        <dbReference type="ARBA" id="ARBA00022692"/>
    </source>
</evidence>
<dbReference type="RefSeq" id="WP_141338963.1">
    <property type="nucleotide sequence ID" value="NZ_JBHMAX010000019.1"/>
</dbReference>
<sequence length="337" mass="34326">MTAPGLPAGTRAPVPWQVWYLTLALVWGSSYLLIKLGLEALSGVQVTALRIVLGAAVLLTLVAVTGRRLPRGRRTWGHLLVTGTLLCSLPWTLFALGEVRVTSAVAGIANATTPVAAVVATAVLLPGEPVGRRRQLGVGIGFVGIVLIAQPWSLERGPDPVGLLMVLVASASYGIGWTYVRRHLHGVDPGGLSMPAAQVLVALAQVPVLLLADWWLRDLPSGGPLAPAGPAASAGGWALWGPLLAVGALGVVGTGLAQAMQYAVVRAAGPTVATSVTYPIVVVSVVLGVLLLGESVGPLVLLGAGVVLAGSLLIGTRGGGRRRHTPAVSVDPARMGG</sequence>
<proteinExistence type="inferred from homology"/>
<evidence type="ECO:0000256" key="4">
    <source>
        <dbReference type="ARBA" id="ARBA00022989"/>
    </source>
</evidence>
<feature type="transmembrane region" description="Helical" evidence="6">
    <location>
        <begin position="299"/>
        <end position="316"/>
    </location>
</feature>
<comment type="similarity">
    <text evidence="2">Belongs to the EamA transporter family.</text>
</comment>
<reference evidence="8 9" key="1">
    <citation type="submission" date="2024-09" db="EMBL/GenBank/DDBJ databases">
        <authorList>
            <person name="Sun Q."/>
            <person name="Mori K."/>
        </authorList>
    </citation>
    <scope>NUCLEOTIDE SEQUENCE [LARGE SCALE GENOMIC DNA]</scope>
    <source>
        <strain evidence="8 9">JCM 12763</strain>
    </source>
</reference>
<keyword evidence="4 6" id="KW-1133">Transmembrane helix</keyword>
<feature type="transmembrane region" description="Helical" evidence="6">
    <location>
        <begin position="76"/>
        <end position="97"/>
    </location>
</feature>
<keyword evidence="3 6" id="KW-0812">Transmembrane</keyword>
<keyword evidence="9" id="KW-1185">Reference proteome</keyword>
<evidence type="ECO:0000259" key="7">
    <source>
        <dbReference type="Pfam" id="PF00892"/>
    </source>
</evidence>
<feature type="transmembrane region" description="Helical" evidence="6">
    <location>
        <begin position="44"/>
        <end position="64"/>
    </location>
</feature>
<dbReference type="InterPro" id="IPR037185">
    <property type="entry name" value="EmrE-like"/>
</dbReference>
<name>A0ABV5V3Y5_9MICO</name>
<feature type="transmembrane region" description="Helical" evidence="6">
    <location>
        <begin position="160"/>
        <end position="180"/>
    </location>
</feature>
<evidence type="ECO:0000313" key="8">
    <source>
        <dbReference type="EMBL" id="MFB9732504.1"/>
    </source>
</evidence>
<dbReference type="Proteomes" id="UP001589613">
    <property type="component" value="Unassembled WGS sequence"/>
</dbReference>
<feature type="transmembrane region" description="Helical" evidence="6">
    <location>
        <begin position="272"/>
        <end position="293"/>
    </location>
</feature>
<dbReference type="EMBL" id="JBHMAX010000019">
    <property type="protein sequence ID" value="MFB9732504.1"/>
    <property type="molecule type" value="Genomic_DNA"/>
</dbReference>
<organism evidence="8 9">
    <name type="scientific">Ornithinimicrobium kibberense</name>
    <dbReference type="NCBI Taxonomy" id="282060"/>
    <lineage>
        <taxon>Bacteria</taxon>
        <taxon>Bacillati</taxon>
        <taxon>Actinomycetota</taxon>
        <taxon>Actinomycetes</taxon>
        <taxon>Micrococcales</taxon>
        <taxon>Ornithinimicrobiaceae</taxon>
        <taxon>Ornithinimicrobium</taxon>
    </lineage>
</organism>
<dbReference type="PANTHER" id="PTHR32322">
    <property type="entry name" value="INNER MEMBRANE TRANSPORTER"/>
    <property type="match status" value="1"/>
</dbReference>
<dbReference type="PANTHER" id="PTHR32322:SF2">
    <property type="entry name" value="EAMA DOMAIN-CONTAINING PROTEIN"/>
    <property type="match status" value="1"/>
</dbReference>
<feature type="domain" description="EamA" evidence="7">
    <location>
        <begin position="162"/>
        <end position="315"/>
    </location>
</feature>
<comment type="caution">
    <text evidence="8">The sequence shown here is derived from an EMBL/GenBank/DDBJ whole genome shotgun (WGS) entry which is preliminary data.</text>
</comment>
<protein>
    <submittedName>
        <fullName evidence="8">DMT family transporter</fullName>
    </submittedName>
</protein>
<comment type="subcellular location">
    <subcellularLocation>
        <location evidence="1">Membrane</location>
        <topology evidence="1">Multi-pass membrane protein</topology>
    </subcellularLocation>
</comment>
<dbReference type="InterPro" id="IPR050638">
    <property type="entry name" value="AA-Vitamin_Transporters"/>
</dbReference>
<dbReference type="SUPFAM" id="SSF103481">
    <property type="entry name" value="Multidrug resistance efflux transporter EmrE"/>
    <property type="match status" value="2"/>
</dbReference>
<evidence type="ECO:0000256" key="5">
    <source>
        <dbReference type="ARBA" id="ARBA00023136"/>
    </source>
</evidence>
<feature type="transmembrane region" description="Helical" evidence="6">
    <location>
        <begin position="237"/>
        <end position="260"/>
    </location>
</feature>
<accession>A0ABV5V3Y5</accession>
<feature type="transmembrane region" description="Helical" evidence="6">
    <location>
        <begin position="136"/>
        <end position="154"/>
    </location>
</feature>